<dbReference type="GO" id="GO:0016740">
    <property type="term" value="F:transferase activity"/>
    <property type="evidence" value="ECO:0007669"/>
    <property type="project" value="UniProtKB-KW"/>
</dbReference>
<gene>
    <name evidence="2" type="ORF">H4696_003462</name>
</gene>
<keyword evidence="2" id="KW-0808">Transferase</keyword>
<comment type="caution">
    <text evidence="2">The sequence shown here is derived from an EMBL/GenBank/DDBJ whole genome shotgun (WGS) entry which is preliminary data.</text>
</comment>
<name>A0ABR9HZJ3_9PSEU</name>
<dbReference type="EMBL" id="JADBEG010000001">
    <property type="protein sequence ID" value="MBE1496362.1"/>
    <property type="molecule type" value="Genomic_DNA"/>
</dbReference>
<feature type="domain" description="Phosphoribosyltransferase" evidence="1">
    <location>
        <begin position="14"/>
        <end position="186"/>
    </location>
</feature>
<evidence type="ECO:0000313" key="2">
    <source>
        <dbReference type="EMBL" id="MBE1496362.1"/>
    </source>
</evidence>
<sequence>MPFADRTDAGLRLAEVLEEFRGADVVVLGLPRGGVPVAFEVARALNAPLDVLVVRKIGVPFQPELAMGAIGEGGVRVTNPGMMQACEVTEAELNCVERAERAELGRRVRRFRGGRAREPIRGRVALIVDDGVATGATARAACQVARAEGAARVVLAVPVGAPDSVAALESVADKVVCLEAPAWFSAVGQWYDHFPQVRDEEVLALLQPEPHPVAAGTDDPPVQDERVEVFAGPTPLIGRIVLPEEPGGLVIQAYSSASGRYSPRHRRIADVFVAAGLGTLMIDLLTRVEEADRRMVFDADLLAGRLAAVTSWLRAQPGCEDLPVGYHGTGPGAEAVLLAAADPDSRIAAVVSHGGRPDRIADRLGRVHAPTLLIVGAADYTGIDLGWRARSHLACVNELALVPATGTLFEEPGTLDKAACLARDWFLTHLTVTGDSALLLRS</sequence>
<evidence type="ECO:0000313" key="3">
    <source>
        <dbReference type="Proteomes" id="UP000631670"/>
    </source>
</evidence>
<dbReference type="RefSeq" id="WP_192782358.1">
    <property type="nucleotide sequence ID" value="NZ_JADBEG010000001.1"/>
</dbReference>
<accession>A0ABR9HZJ3</accession>
<reference evidence="2 3" key="1">
    <citation type="submission" date="2020-10" db="EMBL/GenBank/DDBJ databases">
        <title>Sequencing the genomes of 1000 actinobacteria strains.</title>
        <authorList>
            <person name="Klenk H.-P."/>
        </authorList>
    </citation>
    <scope>NUCLEOTIDE SEQUENCE [LARGE SCALE GENOMIC DNA]</scope>
    <source>
        <strain evidence="2 3">DSM 44653</strain>
    </source>
</reference>
<organism evidence="2 3">
    <name type="scientific">Amycolatopsis lexingtonensis</name>
    <dbReference type="NCBI Taxonomy" id="218822"/>
    <lineage>
        <taxon>Bacteria</taxon>
        <taxon>Bacillati</taxon>
        <taxon>Actinomycetota</taxon>
        <taxon>Actinomycetes</taxon>
        <taxon>Pseudonocardiales</taxon>
        <taxon>Pseudonocardiaceae</taxon>
        <taxon>Amycolatopsis</taxon>
    </lineage>
</organism>
<dbReference type="CDD" id="cd06223">
    <property type="entry name" value="PRTases_typeI"/>
    <property type="match status" value="1"/>
</dbReference>
<proteinExistence type="predicted"/>
<evidence type="ECO:0000259" key="1">
    <source>
        <dbReference type="Pfam" id="PF00156"/>
    </source>
</evidence>
<dbReference type="Pfam" id="PF00156">
    <property type="entry name" value="Pribosyltran"/>
    <property type="match status" value="1"/>
</dbReference>
<dbReference type="SUPFAM" id="SSF53474">
    <property type="entry name" value="alpha/beta-Hydrolases"/>
    <property type="match status" value="1"/>
</dbReference>
<dbReference type="Gene3D" id="3.40.50.1820">
    <property type="entry name" value="alpha/beta hydrolase"/>
    <property type="match status" value="1"/>
</dbReference>
<dbReference type="SUPFAM" id="SSF53271">
    <property type="entry name" value="PRTase-like"/>
    <property type="match status" value="1"/>
</dbReference>
<dbReference type="InterPro" id="IPR029058">
    <property type="entry name" value="AB_hydrolase_fold"/>
</dbReference>
<dbReference type="Proteomes" id="UP000631670">
    <property type="component" value="Unassembled WGS sequence"/>
</dbReference>
<dbReference type="InterPro" id="IPR000836">
    <property type="entry name" value="PRTase_dom"/>
</dbReference>
<protein>
    <submittedName>
        <fullName evidence="2">Phosphoribosyl transferase</fullName>
    </submittedName>
</protein>
<keyword evidence="3" id="KW-1185">Reference proteome</keyword>
<dbReference type="Gene3D" id="3.40.50.2020">
    <property type="match status" value="1"/>
</dbReference>
<dbReference type="InterPro" id="IPR029057">
    <property type="entry name" value="PRTase-like"/>
</dbReference>
<dbReference type="Gene3D" id="3.30.1310.20">
    <property type="entry name" value="PRTase-like"/>
    <property type="match status" value="1"/>
</dbReference>